<accession>A0ABS7YG50</accession>
<dbReference type="Proteomes" id="UP001199044">
    <property type="component" value="Unassembled WGS sequence"/>
</dbReference>
<name>A0ABS7YG50_9VIBR</name>
<gene>
    <name evidence="1" type="ORF">LDJ79_00860</name>
</gene>
<evidence type="ECO:0000313" key="1">
    <source>
        <dbReference type="EMBL" id="MCA2014639.1"/>
    </source>
</evidence>
<sequence>MLAQTTTDKIGAYFDNFIIDDAKYIQDVIEKSIPSDLKNKSQTDIEAYMQSTVLPKFNAQMGPLMKSKFGLGMAKLYHVDRIPAIVINDKYVYYGDNVSKAIKLISKRETK</sequence>
<protein>
    <submittedName>
        <fullName evidence="1">TIGR03757 family integrating conjugative element protein</fullName>
    </submittedName>
</protein>
<keyword evidence="2" id="KW-1185">Reference proteome</keyword>
<proteinExistence type="predicted"/>
<comment type="caution">
    <text evidence="1">The sequence shown here is derived from an EMBL/GenBank/DDBJ whole genome shotgun (WGS) entry which is preliminary data.</text>
</comment>
<dbReference type="Pfam" id="PF07511">
    <property type="entry name" value="DUF1525"/>
    <property type="match status" value="1"/>
</dbReference>
<dbReference type="EMBL" id="JAIWIU010000005">
    <property type="protein sequence ID" value="MCA2014639.1"/>
    <property type="molecule type" value="Genomic_DNA"/>
</dbReference>
<evidence type="ECO:0000313" key="2">
    <source>
        <dbReference type="Proteomes" id="UP001199044"/>
    </source>
</evidence>
<reference evidence="2" key="1">
    <citation type="submission" date="2023-07" db="EMBL/GenBank/DDBJ databases">
        <title>Molecular identification of indigenous halophilic bacteria isolated from red sea cost, biodegradation of synthetic dyes and assessment of degraded metabolite toxicity.</title>
        <authorList>
            <person name="Chaieb K."/>
            <person name="Altayb H.N."/>
        </authorList>
    </citation>
    <scope>NUCLEOTIDE SEQUENCE [LARGE SCALE GENOMIC DNA]</scope>
    <source>
        <strain evidence="2">K20</strain>
    </source>
</reference>
<dbReference type="InterPro" id="IPR011090">
    <property type="entry name" value="Integr_conj_element_PFL4709"/>
</dbReference>
<organism evidence="1 2">
    <name type="scientific">Vibrio tritonius</name>
    <dbReference type="NCBI Taxonomy" id="1435069"/>
    <lineage>
        <taxon>Bacteria</taxon>
        <taxon>Pseudomonadati</taxon>
        <taxon>Pseudomonadota</taxon>
        <taxon>Gammaproteobacteria</taxon>
        <taxon>Vibrionales</taxon>
        <taxon>Vibrionaceae</taxon>
        <taxon>Vibrio</taxon>
    </lineage>
</organism>